<protein>
    <submittedName>
        <fullName evidence="2">Uncharacterized protein</fullName>
    </submittedName>
</protein>
<evidence type="ECO:0000313" key="3">
    <source>
        <dbReference type="Proteomes" id="UP000256304"/>
    </source>
</evidence>
<feature type="region of interest" description="Disordered" evidence="1">
    <location>
        <begin position="1"/>
        <end position="39"/>
    </location>
</feature>
<proteinExistence type="predicted"/>
<keyword evidence="3" id="KW-1185">Reference proteome</keyword>
<gene>
    <name evidence="2" type="ORF">A8990_102242</name>
</gene>
<organism evidence="2 3">
    <name type="scientific">Paenibacillus taihuensis</name>
    <dbReference type="NCBI Taxonomy" id="1156355"/>
    <lineage>
        <taxon>Bacteria</taxon>
        <taxon>Bacillati</taxon>
        <taxon>Bacillota</taxon>
        <taxon>Bacilli</taxon>
        <taxon>Bacillales</taxon>
        <taxon>Paenibacillaceae</taxon>
        <taxon>Paenibacillus</taxon>
    </lineage>
</organism>
<dbReference type="AlphaFoldDB" id="A0A3D9SMM6"/>
<dbReference type="EMBL" id="QTTN01000002">
    <property type="protein sequence ID" value="REE93155.1"/>
    <property type="molecule type" value="Genomic_DNA"/>
</dbReference>
<evidence type="ECO:0000256" key="1">
    <source>
        <dbReference type="SAM" id="MobiDB-lite"/>
    </source>
</evidence>
<evidence type="ECO:0000313" key="2">
    <source>
        <dbReference type="EMBL" id="REE93155.1"/>
    </source>
</evidence>
<sequence length="110" mass="13318">MAARKKSKPGKSKRRISRGRRRKSKSTNRKTRRPLRLGRKRLRRRLRRNRRFASYVSANRYNRFFLSPQRTIRLNVERRIWDRIAAGLPPSYLAPDIDFVQHMKLFSPNL</sequence>
<dbReference type="Proteomes" id="UP000256304">
    <property type="component" value="Unassembled WGS sequence"/>
</dbReference>
<reference evidence="2 3" key="1">
    <citation type="submission" date="2018-08" db="EMBL/GenBank/DDBJ databases">
        <title>Genomic Encyclopedia of Type Strains, Phase III (KMG-III): the genomes of soil and plant-associated and newly described type strains.</title>
        <authorList>
            <person name="Whitman W."/>
        </authorList>
    </citation>
    <scope>NUCLEOTIDE SEQUENCE [LARGE SCALE GENOMIC DNA]</scope>
    <source>
        <strain evidence="2 3">CGMCC 1.10966</strain>
    </source>
</reference>
<name>A0A3D9SMM6_9BACL</name>
<comment type="caution">
    <text evidence="2">The sequence shown here is derived from an EMBL/GenBank/DDBJ whole genome shotgun (WGS) entry which is preliminary data.</text>
</comment>
<accession>A0A3D9SMM6</accession>